<dbReference type="InterPro" id="IPR003423">
    <property type="entry name" value="OMP_efflux"/>
</dbReference>
<evidence type="ECO:0000256" key="3">
    <source>
        <dbReference type="ARBA" id="ARBA00022448"/>
    </source>
</evidence>
<evidence type="ECO:0000256" key="2">
    <source>
        <dbReference type="ARBA" id="ARBA00007613"/>
    </source>
</evidence>
<name>A0ABQ1N2X3_9BACT</name>
<dbReference type="EMBL" id="BMEC01000016">
    <property type="protein sequence ID" value="GGC52290.1"/>
    <property type="molecule type" value="Genomic_DNA"/>
</dbReference>
<reference evidence="10" key="1">
    <citation type="journal article" date="2019" name="Int. J. Syst. Evol. Microbiol.">
        <title>The Global Catalogue of Microorganisms (GCM) 10K type strain sequencing project: providing services to taxonomists for standard genome sequencing and annotation.</title>
        <authorList>
            <consortium name="The Broad Institute Genomics Platform"/>
            <consortium name="The Broad Institute Genome Sequencing Center for Infectious Disease"/>
            <person name="Wu L."/>
            <person name="Ma J."/>
        </authorList>
    </citation>
    <scope>NUCLEOTIDE SEQUENCE [LARGE SCALE GENOMIC DNA]</scope>
    <source>
        <strain evidence="10">CGMCC 1.10832</strain>
    </source>
</reference>
<evidence type="ECO:0000256" key="7">
    <source>
        <dbReference type="ARBA" id="ARBA00023237"/>
    </source>
</evidence>
<comment type="subcellular location">
    <subcellularLocation>
        <location evidence="1">Cell outer membrane</location>
    </subcellularLocation>
</comment>
<evidence type="ECO:0000256" key="4">
    <source>
        <dbReference type="ARBA" id="ARBA00022452"/>
    </source>
</evidence>
<accession>A0ABQ1N2X3</accession>
<keyword evidence="8" id="KW-0175">Coiled coil</keyword>
<gene>
    <name evidence="9" type="ORF">GCM10011506_42450</name>
</gene>
<evidence type="ECO:0000256" key="6">
    <source>
        <dbReference type="ARBA" id="ARBA00023136"/>
    </source>
</evidence>
<evidence type="ECO:0000256" key="8">
    <source>
        <dbReference type="SAM" id="Coils"/>
    </source>
</evidence>
<dbReference type="Gene3D" id="1.20.1600.10">
    <property type="entry name" value="Outer membrane efflux proteins (OEP)"/>
    <property type="match status" value="1"/>
</dbReference>
<comment type="similarity">
    <text evidence="2">Belongs to the outer membrane factor (OMF) (TC 1.B.17) family.</text>
</comment>
<proteinExistence type="inferred from homology"/>
<evidence type="ECO:0000313" key="9">
    <source>
        <dbReference type="EMBL" id="GGC52290.1"/>
    </source>
</evidence>
<dbReference type="PANTHER" id="PTHR30026:SF20">
    <property type="entry name" value="OUTER MEMBRANE PROTEIN TOLC"/>
    <property type="match status" value="1"/>
</dbReference>
<dbReference type="SUPFAM" id="SSF56954">
    <property type="entry name" value="Outer membrane efflux proteins (OEP)"/>
    <property type="match status" value="1"/>
</dbReference>
<evidence type="ECO:0000313" key="10">
    <source>
        <dbReference type="Proteomes" id="UP000636010"/>
    </source>
</evidence>
<comment type="caution">
    <text evidence="9">The sequence shown here is derived from an EMBL/GenBank/DDBJ whole genome shotgun (WGS) entry which is preliminary data.</text>
</comment>
<keyword evidence="5" id="KW-0812">Transmembrane</keyword>
<organism evidence="9 10">
    <name type="scientific">Marivirga lumbricoides</name>
    <dbReference type="NCBI Taxonomy" id="1046115"/>
    <lineage>
        <taxon>Bacteria</taxon>
        <taxon>Pseudomonadati</taxon>
        <taxon>Bacteroidota</taxon>
        <taxon>Cytophagia</taxon>
        <taxon>Cytophagales</taxon>
        <taxon>Marivirgaceae</taxon>
        <taxon>Marivirga</taxon>
    </lineage>
</organism>
<keyword evidence="10" id="KW-1185">Reference proteome</keyword>
<dbReference type="Pfam" id="PF02321">
    <property type="entry name" value="OEP"/>
    <property type="match status" value="1"/>
</dbReference>
<keyword evidence="3" id="KW-0813">Transport</keyword>
<protein>
    <submittedName>
        <fullName evidence="9">Transporter</fullName>
    </submittedName>
</protein>
<keyword evidence="6" id="KW-0472">Membrane</keyword>
<dbReference type="Proteomes" id="UP000636010">
    <property type="component" value="Unassembled WGS sequence"/>
</dbReference>
<sequence length="472" mass="55412">MSRPIKIYILALFLIFCQAKLWAQELTGELSEQEFLELVQENHPVAKQARNMAEMGEYAILEARGAFDPYLFSKNKQKFYKDTNYYLYSNSGISLPTRTGITFQGGYDWNEGEYISRENSLPANGLWYAGVSVPVLQGLFIDERRAAFQQALVERRNFENEARLMLNDVFLQATSYYWQWVQFKAQKQVVEAAIELASDNLQNFKIAFQQGDKPAIDTLEASIQLQNLQIQNQQLQNDLETARLNLYNFLWGEEVNPVEESPINPPQVDRVSMDHIDSLRASMQIFVQDHPALRAYDLKLKMLQIENRLKREKLKPKLNLEYNVIQDPANDISEVTGLDNYKWGVSFSMPLLLRSERGALRMNELKLENTNYQYQQKRLEILNKARQYENTFENISKQLNTYQQVVTQYEQLLKAELRKFNIGESSIFLINYRQMSLVNARLKFIELQSKYRYYYRQWLHSLGAAPDLWLRE</sequence>
<dbReference type="InterPro" id="IPR051906">
    <property type="entry name" value="TolC-like"/>
</dbReference>
<evidence type="ECO:0000256" key="1">
    <source>
        <dbReference type="ARBA" id="ARBA00004442"/>
    </source>
</evidence>
<feature type="coiled-coil region" evidence="8">
    <location>
        <begin position="216"/>
        <end position="245"/>
    </location>
</feature>
<dbReference type="RefSeq" id="WP_188467344.1">
    <property type="nucleotide sequence ID" value="NZ_BAABHU010000016.1"/>
</dbReference>
<keyword evidence="7" id="KW-0998">Cell outer membrane</keyword>
<evidence type="ECO:0000256" key="5">
    <source>
        <dbReference type="ARBA" id="ARBA00022692"/>
    </source>
</evidence>
<keyword evidence="4" id="KW-1134">Transmembrane beta strand</keyword>
<dbReference type="PANTHER" id="PTHR30026">
    <property type="entry name" value="OUTER MEMBRANE PROTEIN TOLC"/>
    <property type="match status" value="1"/>
</dbReference>